<keyword evidence="8" id="KW-1185">Reference proteome</keyword>
<dbReference type="PANTHER" id="PTHR14186:SF20">
    <property type="entry name" value="CYSTEINE-RICH MOTOR NEURON 1 PROTEIN-LIKE"/>
    <property type="match status" value="1"/>
</dbReference>
<keyword evidence="3 5" id="KW-0732">Signal</keyword>
<evidence type="ECO:0000313" key="8">
    <source>
        <dbReference type="Proteomes" id="UP001075354"/>
    </source>
</evidence>
<sequence length="124" mass="12950">MLVLLVLAALGVRAGAAGAPLDALPPLGPPARGLEALQRLHCVCSPGECEPLDEGQCPGGAVWDACRCCRVCARVRDEPCGGPHGFHGACAQGLQCVVKGRPIREAHEEGICTSEYPTQISWHS</sequence>
<evidence type="ECO:0000256" key="3">
    <source>
        <dbReference type="ARBA" id="ARBA00022729"/>
    </source>
</evidence>
<dbReference type="InterPro" id="IPR009030">
    <property type="entry name" value="Growth_fac_rcpt_cys_sf"/>
</dbReference>
<organism evidence="7 8">
    <name type="scientific">Megalurothrips usitatus</name>
    <name type="common">bean blossom thrips</name>
    <dbReference type="NCBI Taxonomy" id="439358"/>
    <lineage>
        <taxon>Eukaryota</taxon>
        <taxon>Metazoa</taxon>
        <taxon>Ecdysozoa</taxon>
        <taxon>Arthropoda</taxon>
        <taxon>Hexapoda</taxon>
        <taxon>Insecta</taxon>
        <taxon>Pterygota</taxon>
        <taxon>Neoptera</taxon>
        <taxon>Paraneoptera</taxon>
        <taxon>Thysanoptera</taxon>
        <taxon>Terebrantia</taxon>
        <taxon>Thripoidea</taxon>
        <taxon>Thripidae</taxon>
        <taxon>Megalurothrips</taxon>
    </lineage>
</organism>
<proteinExistence type="predicted"/>
<evidence type="ECO:0000313" key="7">
    <source>
        <dbReference type="EMBL" id="KAJ1521326.1"/>
    </source>
</evidence>
<evidence type="ECO:0000256" key="4">
    <source>
        <dbReference type="ARBA" id="ARBA00023157"/>
    </source>
</evidence>
<protein>
    <recommendedName>
        <fullName evidence="6">IGFBP N-terminal domain-containing protein</fullName>
    </recommendedName>
</protein>
<dbReference type="PROSITE" id="PS51323">
    <property type="entry name" value="IGFBP_N_2"/>
    <property type="match status" value="1"/>
</dbReference>
<name>A0AAV7X9N9_9NEOP</name>
<evidence type="ECO:0000256" key="5">
    <source>
        <dbReference type="SAM" id="SignalP"/>
    </source>
</evidence>
<evidence type="ECO:0000259" key="6">
    <source>
        <dbReference type="PROSITE" id="PS51323"/>
    </source>
</evidence>
<dbReference type="Proteomes" id="UP001075354">
    <property type="component" value="Chromosome 13"/>
</dbReference>
<dbReference type="Gene3D" id="4.10.40.20">
    <property type="match status" value="1"/>
</dbReference>
<evidence type="ECO:0000256" key="1">
    <source>
        <dbReference type="ARBA" id="ARBA00004613"/>
    </source>
</evidence>
<comment type="subcellular location">
    <subcellularLocation>
        <location evidence="1">Secreted</location>
    </subcellularLocation>
</comment>
<dbReference type="PANTHER" id="PTHR14186">
    <property type="entry name" value="INSULIN-LIKE GROWTH FACTOR BINDING PROTEIN-RELATED"/>
    <property type="match status" value="1"/>
</dbReference>
<feature type="domain" description="IGFBP N-terminal" evidence="6">
    <location>
        <begin position="38"/>
        <end position="115"/>
    </location>
</feature>
<dbReference type="AlphaFoldDB" id="A0AAV7X9N9"/>
<keyword evidence="4" id="KW-1015">Disulfide bond</keyword>
<accession>A0AAV7X9N9</accession>
<dbReference type="GO" id="GO:0009966">
    <property type="term" value="P:regulation of signal transduction"/>
    <property type="evidence" value="ECO:0007669"/>
    <property type="project" value="TreeGrafter"/>
</dbReference>
<gene>
    <name evidence="7" type="ORF">ONE63_003002</name>
</gene>
<dbReference type="InterPro" id="IPR011390">
    <property type="entry name" value="IGFBP_rP_mac25"/>
</dbReference>
<dbReference type="GO" id="GO:0005576">
    <property type="term" value="C:extracellular region"/>
    <property type="evidence" value="ECO:0007669"/>
    <property type="project" value="UniProtKB-SubCell"/>
</dbReference>
<dbReference type="GO" id="GO:0005520">
    <property type="term" value="F:insulin-like growth factor binding"/>
    <property type="evidence" value="ECO:0007669"/>
    <property type="project" value="InterPro"/>
</dbReference>
<dbReference type="SMART" id="SM00121">
    <property type="entry name" value="IB"/>
    <property type="match status" value="1"/>
</dbReference>
<evidence type="ECO:0000256" key="2">
    <source>
        <dbReference type="ARBA" id="ARBA00022525"/>
    </source>
</evidence>
<comment type="caution">
    <text evidence="7">The sequence shown here is derived from an EMBL/GenBank/DDBJ whole genome shotgun (WGS) entry which is preliminary data.</text>
</comment>
<feature type="chain" id="PRO_5043653193" description="IGFBP N-terminal domain-containing protein" evidence="5">
    <location>
        <begin position="19"/>
        <end position="124"/>
    </location>
</feature>
<keyword evidence="2" id="KW-0964">Secreted</keyword>
<dbReference type="InterPro" id="IPR000867">
    <property type="entry name" value="IGFBP-like"/>
</dbReference>
<dbReference type="Pfam" id="PF00219">
    <property type="entry name" value="IGFBP"/>
    <property type="match status" value="1"/>
</dbReference>
<feature type="signal peptide" evidence="5">
    <location>
        <begin position="1"/>
        <end position="18"/>
    </location>
</feature>
<dbReference type="GO" id="GO:0001558">
    <property type="term" value="P:regulation of cell growth"/>
    <property type="evidence" value="ECO:0007669"/>
    <property type="project" value="InterPro"/>
</dbReference>
<reference evidence="7" key="1">
    <citation type="submission" date="2022-12" db="EMBL/GenBank/DDBJ databases">
        <title>Chromosome-level genome assembly of the bean flower thrips Megalurothrips usitatus.</title>
        <authorList>
            <person name="Ma L."/>
            <person name="Liu Q."/>
            <person name="Li H."/>
            <person name="Cai W."/>
        </authorList>
    </citation>
    <scope>NUCLEOTIDE SEQUENCE</scope>
    <source>
        <strain evidence="7">Cailab_2022a</strain>
    </source>
</reference>
<dbReference type="EMBL" id="JAPTSV010000013">
    <property type="protein sequence ID" value="KAJ1521326.1"/>
    <property type="molecule type" value="Genomic_DNA"/>
</dbReference>
<dbReference type="SUPFAM" id="SSF57184">
    <property type="entry name" value="Growth factor receptor domain"/>
    <property type="match status" value="1"/>
</dbReference>